<dbReference type="OrthoDB" id="6503940at2759"/>
<dbReference type="GO" id="GO:0046872">
    <property type="term" value="F:metal ion binding"/>
    <property type="evidence" value="ECO:0007669"/>
    <property type="project" value="UniProtKB-KW"/>
</dbReference>
<keyword evidence="4" id="KW-0460">Magnesium</keyword>
<evidence type="ECO:0000256" key="4">
    <source>
        <dbReference type="ARBA" id="ARBA00022842"/>
    </source>
</evidence>
<evidence type="ECO:0000313" key="6">
    <source>
        <dbReference type="EMBL" id="CAD7225093.1"/>
    </source>
</evidence>
<keyword evidence="3" id="KW-0378">Hydrolase</keyword>
<feature type="region of interest" description="Disordered" evidence="5">
    <location>
        <begin position="58"/>
        <end position="89"/>
    </location>
</feature>
<comment type="similarity">
    <text evidence="1">Belongs to the 5'(3')-deoxyribonucleotidase family.</text>
</comment>
<dbReference type="Gene3D" id="3.40.50.1000">
    <property type="entry name" value="HAD superfamily/HAD-like"/>
    <property type="match status" value="1"/>
</dbReference>
<dbReference type="InterPro" id="IPR036412">
    <property type="entry name" value="HAD-like_sf"/>
</dbReference>
<keyword evidence="2" id="KW-0479">Metal-binding</keyword>
<dbReference type="InterPro" id="IPR023214">
    <property type="entry name" value="HAD_sf"/>
</dbReference>
<proteinExistence type="inferred from homology"/>
<name>A0A7R8W9J1_9CRUS</name>
<dbReference type="Pfam" id="PF05761">
    <property type="entry name" value="5_nucleotid"/>
    <property type="match status" value="1"/>
</dbReference>
<evidence type="ECO:0000256" key="5">
    <source>
        <dbReference type="SAM" id="MobiDB-lite"/>
    </source>
</evidence>
<feature type="region of interest" description="Disordered" evidence="5">
    <location>
        <begin position="147"/>
        <end position="179"/>
    </location>
</feature>
<dbReference type="EMBL" id="OB660498">
    <property type="protein sequence ID" value="CAD7225093.1"/>
    <property type="molecule type" value="Genomic_DNA"/>
</dbReference>
<evidence type="ECO:0000256" key="2">
    <source>
        <dbReference type="ARBA" id="ARBA00022723"/>
    </source>
</evidence>
<dbReference type="AlphaFoldDB" id="A0A7R8W9J1"/>
<evidence type="ECO:0000256" key="1">
    <source>
        <dbReference type="ARBA" id="ARBA00009589"/>
    </source>
</evidence>
<dbReference type="PANTHER" id="PTHR12103">
    <property type="entry name" value="5'-NUCLEOTIDASE DOMAIN-CONTAINING"/>
    <property type="match status" value="1"/>
</dbReference>
<protein>
    <submittedName>
        <fullName evidence="6">Uncharacterized protein</fullName>
    </submittedName>
</protein>
<dbReference type="InterPro" id="IPR008380">
    <property type="entry name" value="HAD-SF_hydro_IG_5-nucl"/>
</dbReference>
<evidence type="ECO:0000256" key="3">
    <source>
        <dbReference type="ARBA" id="ARBA00022801"/>
    </source>
</evidence>
<gene>
    <name evidence="6" type="ORF">CTOB1V02_LOCUS3040</name>
</gene>
<dbReference type="GO" id="GO:0008253">
    <property type="term" value="F:5'-nucleotidase activity"/>
    <property type="evidence" value="ECO:0007669"/>
    <property type="project" value="TreeGrafter"/>
</dbReference>
<sequence length="658" mass="73127">MLLFFHRSRCWRAEESAQFQPPEEPKDLDDVRPSDVAEAVYDQAGAEFRDHEEMALKRQSPVQVEGGEDIKDEPTPSATIVEPQQDALTAESDAIQDITMTVDTEAITRMMENLQQVSAGAEEPALITSTTSTMPTTVPQTSALPTAQTTAAPAPETVPPPASRSSPPAERRPSETDNAAAAAVVDPSVQLVGGEDVKHEQAGQFFQLPCCPLRFFPLQGGQASDHAHSSAASSASGDTFSFADYDIIGMDLDCTLTRFNTEGLMKNVYLGLMRYLVNVKEYDKVLVTDKEYGWDEGKNFLQRGLVLDAQKGNVVKLDAEGNVMKAAHGKTFLSSDDLKKTYGDERSTAIFKDYAKTFREVAGTIYCVQDIFILPALLANANLVQLQDKLKTAGKDGKDTSKVSGGNYKTWADVFAGLLELYRRERFADKTGEFFSAILVDTKTYVKPTSDKFKEFMKQLRKEKKILYLLTGSNFDYTNFLCEFSIGKDWKDYFDTVICHAGKPGFFTGIRPFYVSGRNVEITDPLNHLAKGEVYMMGNWRDLYAWFTKQLEKKEAKAVYIGDNMVLDIISAAKFTNCKAIAIMEELDPNFGTGSNAKWGSIFADKTLWATMLRRYSLIAVPTIEYLAENPIDHKYKIFTEKQDGFHPATSAMGTVPK</sequence>
<accession>A0A7R8W9J1</accession>
<dbReference type="PANTHER" id="PTHR12103:SF38">
    <property type="entry name" value="5'-NUCLEOTIDASE DOMAIN-CONTAINING PROTEIN 1"/>
    <property type="match status" value="1"/>
</dbReference>
<dbReference type="SUPFAM" id="SSF56784">
    <property type="entry name" value="HAD-like"/>
    <property type="match status" value="1"/>
</dbReference>
<reference evidence="6" key="1">
    <citation type="submission" date="2020-11" db="EMBL/GenBank/DDBJ databases">
        <authorList>
            <person name="Tran Van P."/>
        </authorList>
    </citation>
    <scope>NUCLEOTIDE SEQUENCE</scope>
</reference>
<organism evidence="6">
    <name type="scientific">Cyprideis torosa</name>
    <dbReference type="NCBI Taxonomy" id="163714"/>
    <lineage>
        <taxon>Eukaryota</taxon>
        <taxon>Metazoa</taxon>
        <taxon>Ecdysozoa</taxon>
        <taxon>Arthropoda</taxon>
        <taxon>Crustacea</taxon>
        <taxon>Oligostraca</taxon>
        <taxon>Ostracoda</taxon>
        <taxon>Podocopa</taxon>
        <taxon>Podocopida</taxon>
        <taxon>Cytherocopina</taxon>
        <taxon>Cytheroidea</taxon>
        <taxon>Cytherideidae</taxon>
        <taxon>Cyprideis</taxon>
    </lineage>
</organism>